<dbReference type="SMART" id="SM01302">
    <property type="entry name" value="Raptor_N"/>
    <property type="match status" value="1"/>
</dbReference>
<evidence type="ECO:0000259" key="6">
    <source>
        <dbReference type="SMART" id="SM01302"/>
    </source>
</evidence>
<dbReference type="PRINTS" id="PR01547">
    <property type="entry name" value="YEAST176DUF"/>
</dbReference>
<dbReference type="InterPro" id="IPR029347">
    <property type="entry name" value="Raptor_N"/>
</dbReference>
<comment type="similarity">
    <text evidence="1">Belongs to the WD repeat RAPTOR family.</text>
</comment>
<organism evidence="7 8">
    <name type="scientific">Anaeramoeba flamelloides</name>
    <dbReference type="NCBI Taxonomy" id="1746091"/>
    <lineage>
        <taxon>Eukaryota</taxon>
        <taxon>Metamonada</taxon>
        <taxon>Anaeramoebidae</taxon>
        <taxon>Anaeramoeba</taxon>
    </lineage>
</organism>
<dbReference type="InterPro" id="IPR036322">
    <property type="entry name" value="WD40_repeat_dom_sf"/>
</dbReference>
<dbReference type="SMART" id="SM00320">
    <property type="entry name" value="WD40"/>
    <property type="match status" value="5"/>
</dbReference>
<dbReference type="Gene3D" id="2.130.10.10">
    <property type="entry name" value="YVTN repeat-like/Quinoprotein amine dehydrogenase"/>
    <property type="match status" value="1"/>
</dbReference>
<feature type="domain" description="Raptor N-terminal CASPase-like" evidence="6">
    <location>
        <begin position="24"/>
        <end position="177"/>
    </location>
</feature>
<evidence type="ECO:0000256" key="1">
    <source>
        <dbReference type="ARBA" id="ARBA00009257"/>
    </source>
</evidence>
<dbReference type="EMBL" id="JAOAOG010000131">
    <property type="protein sequence ID" value="KAJ6246650.1"/>
    <property type="molecule type" value="Genomic_DNA"/>
</dbReference>
<keyword evidence="8" id="KW-1185">Reference proteome</keyword>
<evidence type="ECO:0000256" key="3">
    <source>
        <dbReference type="ARBA" id="ARBA00022737"/>
    </source>
</evidence>
<feature type="compositionally biased region" description="Acidic residues" evidence="5">
    <location>
        <begin position="1095"/>
        <end position="1110"/>
    </location>
</feature>
<feature type="compositionally biased region" description="Basic and acidic residues" evidence="5">
    <location>
        <begin position="191"/>
        <end position="210"/>
    </location>
</feature>
<dbReference type="InterPro" id="IPR015943">
    <property type="entry name" value="WD40/YVTN_repeat-like_dom_sf"/>
</dbReference>
<comment type="caution">
    <text evidence="7">The sequence shown here is derived from an EMBL/GenBank/DDBJ whole genome shotgun (WGS) entry which is preliminary data.</text>
</comment>
<dbReference type="Proteomes" id="UP001150062">
    <property type="component" value="Unassembled WGS sequence"/>
</dbReference>
<accession>A0ABQ8YPX3</accession>
<evidence type="ECO:0000256" key="4">
    <source>
        <dbReference type="SAM" id="Coils"/>
    </source>
</evidence>
<dbReference type="SUPFAM" id="SSF48371">
    <property type="entry name" value="ARM repeat"/>
    <property type="match status" value="1"/>
</dbReference>
<dbReference type="Gene3D" id="1.25.10.10">
    <property type="entry name" value="Leucine-rich Repeat Variant"/>
    <property type="match status" value="1"/>
</dbReference>
<proteinExistence type="inferred from homology"/>
<dbReference type="SUPFAM" id="SSF50978">
    <property type="entry name" value="WD40 repeat-like"/>
    <property type="match status" value="1"/>
</dbReference>
<keyword evidence="3" id="KW-0677">Repeat</keyword>
<feature type="compositionally biased region" description="Acidic residues" evidence="5">
    <location>
        <begin position="1077"/>
        <end position="1086"/>
    </location>
</feature>
<dbReference type="PANTHER" id="PTHR12848:SF16">
    <property type="entry name" value="REGULATORY-ASSOCIATED PROTEIN OF MTOR"/>
    <property type="match status" value="1"/>
</dbReference>
<gene>
    <name evidence="7" type="ORF">M0813_01899</name>
</gene>
<reference evidence="7" key="1">
    <citation type="submission" date="2022-08" db="EMBL/GenBank/DDBJ databases">
        <title>Novel sulfate-reducing endosymbionts in the free-living metamonad Anaeramoeba.</title>
        <authorList>
            <person name="Jerlstrom-Hultqvist J."/>
            <person name="Cepicka I."/>
            <person name="Gallot-Lavallee L."/>
            <person name="Salas-Leiva D."/>
            <person name="Curtis B.A."/>
            <person name="Zahonova K."/>
            <person name="Pipaliya S."/>
            <person name="Dacks J."/>
            <person name="Roger A.J."/>
        </authorList>
    </citation>
    <scope>NUCLEOTIDE SEQUENCE</scope>
    <source>
        <strain evidence="7">Schooner1</strain>
    </source>
</reference>
<evidence type="ECO:0000313" key="7">
    <source>
        <dbReference type="EMBL" id="KAJ6246650.1"/>
    </source>
</evidence>
<feature type="compositionally biased region" description="Basic residues" evidence="5">
    <location>
        <begin position="1133"/>
        <end position="1159"/>
    </location>
</feature>
<dbReference type="Pfam" id="PF14538">
    <property type="entry name" value="Raptor_N"/>
    <property type="match status" value="1"/>
</dbReference>
<dbReference type="InterPro" id="IPR001680">
    <property type="entry name" value="WD40_rpt"/>
</dbReference>
<dbReference type="Gene3D" id="3.40.50.1460">
    <property type="match status" value="1"/>
</dbReference>
<dbReference type="PANTHER" id="PTHR12848">
    <property type="entry name" value="REGULATORY-ASSOCIATED PROTEIN OF MTOR"/>
    <property type="match status" value="1"/>
</dbReference>
<sequence length="1792" mass="209666">MVTTNGKIQNHLKVGKIKKNTQVKTQTELGILCTCLNLGIDPPDVVKPNPCSTLECWVDPKQYSKKTALLHILTNLEKQFKSCEPRSEYIVSLDPTTSKLKKICNVQRRTESNGRIFFYYNGHGVPRPSKKGEIWVFNENYTQYIPILIKELKLWLGFPSIYVFDCNYAGILVDSFLDSDQLRKKNQNKQQKQEQEQQKKNQNMEKDNQKQKQKQNQNQKQKQKQKQKQSQQQPKDKKQQQNNTQETKILNNQSMDNENQENKKEPKQTNSVQKQFGQGLKSNKILSAIVLFSCSNYEDLPTDPKMPADLFTSCLTTPIKTALRWHICSKFSSDTLLMNVNLETIENIPGDLNKSSTVLGELKQIFISITECIAWSTLPNDLFQKLYRQDLLVATLFQNYLLAERIMKSYNCTPVTIPVIPETYKHELWNSWDFVVDTCLSRINSNQNQNQSLIKSINLNDPFYKSFRLNNQFNSKNFNSFNNYKFNNNLHNRNKNNNTTTTNNNNTVLTIDSNNKNKNIYNFNNLLVNNLKKNKKNEKINFQKSNLNNNLNIKKKMKKKKFKKKKMKRKLKTLENQKDNENLTTKDKQHKNELNLQKKKNNHLKSKQYIKTKTLLFFDDQLTSFEVWLNSGMNKKTGINKLPILLHTILNPLYSKRTFLLLSRFFDLGRWAISESLNVGFLPYLKKFFKPNYKISKNLFPNIIFCWTKIIVFYQQQHYDLTSILDSKSYKFFFKILTSKGFEDELYSLSAFVLTKMQDSFQKIKNDCLSLGLLDVCYAKLDHPSPNIRKWNSFCIAKQCENYQRAKNRAIQIGIHKKLLSFLVEEKNPEIRATYVYTLASIIGISNQKDEDFVKERKLKMDKIIILKVLSHCINDGSYLVRNECLLFLIKAIVYFEDNIKSIIRIVEKSRLNNDYEEQSFWKLWGFQYGKIIGKIGQNDQNVKKKKNPINSSPLSIELNKHKTIKTKKKHHHKNYANRSKFKEFEKNINLLFANSLWKSLLQFCKDPFPRIYHMAIEITQLFLYYWDDYSKIDNNGIFSDSFNNIFTRNSRQNFKKNINLEEFTKLKKNITKFNDIDNDNDNENENDNKYNDNNNDDDNGNENENENIDGDNNKNNGDNDISNNNDGNQLVQKKKLNKKSKTKVKKNQKKKKKMKKSNLLKQMEQRKKTEERILNQSKRSNSLIKLAMKPGGIGMTSPQPHFKKSLIRTIRRDGDSKYFRDIVPLKQILDVEKSNLFYWCTNEFLNPLLYIINNKESVLFKEGNISFNLNNNNNFKEIYAPTPKFSNKNSLFNRLINQNIQKNYSQKIFKNSNMHKNIKNVNKVKSNNLNNNMSEIKKSKNLMKQSGFKKNHHWKKYSISKIKNNASLMKSNINPKDLTFTQKYQFSFGYQKMQNYCLHHFKPLFVYSNQSSEIIISNFSKQISLQQKNNKYYSKKLKNKLSKNKNNLYKKSSLSTLHLINQEHDFLILSSSNNGIIKVWKNVLSTNQKIFLSNPPQFSLNKNSNIISQSTKYIDNLGTRNPNINYKMQIIDSWNGLFANIDDDDDDINNNNSNSSSNDDGDDDYGIITDWLQSQSKLGVAGNNGIINIWDINYQKITNRFLINTKKNNKEIINSLKFINNNTIIAGTKNGSILQYDLRQNNNNNNNPILRLSTRDNSLTNICFSHTQINEIVTATKNRLIQFWDIRLQKKNFNSFYSGGKGLLNCFQSHDSLPIFASVTDLNEISIFDKNNNPIPNLNKKKYNPSKFGKIKQIQFHPYQTLLTVSSDSNFSILGLQNKNEFKSNKFINLF</sequence>
<keyword evidence="4" id="KW-0175">Coiled coil</keyword>
<evidence type="ECO:0000313" key="8">
    <source>
        <dbReference type="Proteomes" id="UP001150062"/>
    </source>
</evidence>
<feature type="region of interest" description="Disordered" evidence="5">
    <location>
        <begin position="1074"/>
        <end position="1172"/>
    </location>
</feature>
<name>A0ABQ8YPX3_9EUKA</name>
<feature type="region of interest" description="Disordered" evidence="5">
    <location>
        <begin position="184"/>
        <end position="274"/>
    </location>
</feature>
<dbReference type="InterPro" id="IPR016024">
    <property type="entry name" value="ARM-type_fold"/>
</dbReference>
<protein>
    <submittedName>
        <fullName evidence="7">Regulatory-associated protein of mtor</fullName>
    </submittedName>
</protein>
<feature type="coiled-coil region" evidence="4">
    <location>
        <begin position="557"/>
        <end position="584"/>
    </location>
</feature>
<dbReference type="InterPro" id="IPR011989">
    <property type="entry name" value="ARM-like"/>
</dbReference>
<keyword evidence="2" id="KW-0853">WD repeat</keyword>
<dbReference type="InterPro" id="IPR004083">
    <property type="entry name" value="Raptor"/>
</dbReference>
<evidence type="ECO:0000256" key="2">
    <source>
        <dbReference type="ARBA" id="ARBA00022574"/>
    </source>
</evidence>
<feature type="compositionally biased region" description="Low complexity" evidence="5">
    <location>
        <begin position="1114"/>
        <end position="1132"/>
    </location>
</feature>
<evidence type="ECO:0000256" key="5">
    <source>
        <dbReference type="SAM" id="MobiDB-lite"/>
    </source>
</evidence>